<feature type="compositionally biased region" description="Polar residues" evidence="1">
    <location>
        <begin position="36"/>
        <end position="45"/>
    </location>
</feature>
<dbReference type="PANTHER" id="PTHR42085">
    <property type="entry name" value="F-BOX DOMAIN-CONTAINING PROTEIN"/>
    <property type="match status" value="1"/>
</dbReference>
<feature type="region of interest" description="Disordered" evidence="1">
    <location>
        <begin position="72"/>
        <end position="106"/>
    </location>
</feature>
<name>A0A319EP44_ASPSB</name>
<sequence length="310" mass="34372">MAVTSTRTDVAAAFFNLDFRDPEPSPTSSREPRSQPYRTNPSLQQPTFPFLSLPAEIRIQIYDLLLVSRNESPSHTTKTSTKPTSTIKPIPLHQPPSPRPHTHTHTISPSILLTNKQISTESLPILYTQNTFTLHSSHPTPLHTFITQIGPQNLLLLRSLSLFIPWQHSTNEVWPWVILLTHLAEKATGLRFLEIGWGANCASAWNLKPGAEERGLGDNLLFVHAVAGFRGLGCLRVKGFFGVRWPGYLRGELGGGVGGKGTRVEVVEGFPVEGGEKGHGDWDGDWVRDVNRENERRVRAYQAGTEGLVP</sequence>
<keyword evidence="3" id="KW-1185">Reference proteome</keyword>
<accession>A0A319EP44</accession>
<dbReference type="InterPro" id="IPR038883">
    <property type="entry name" value="AN11006-like"/>
</dbReference>
<dbReference type="OrthoDB" id="4485238at2759"/>
<organism evidence="2 3">
    <name type="scientific">Aspergillus sclerotiicarbonarius (strain CBS 121057 / IBT 28362)</name>
    <dbReference type="NCBI Taxonomy" id="1448318"/>
    <lineage>
        <taxon>Eukaryota</taxon>
        <taxon>Fungi</taxon>
        <taxon>Dikarya</taxon>
        <taxon>Ascomycota</taxon>
        <taxon>Pezizomycotina</taxon>
        <taxon>Eurotiomycetes</taxon>
        <taxon>Eurotiomycetidae</taxon>
        <taxon>Eurotiales</taxon>
        <taxon>Aspergillaceae</taxon>
        <taxon>Aspergillus</taxon>
        <taxon>Aspergillus subgen. Circumdati</taxon>
    </lineage>
</organism>
<proteinExistence type="predicted"/>
<dbReference type="PANTHER" id="PTHR42085:SF2">
    <property type="entry name" value="F-BOX DOMAIN-CONTAINING PROTEIN"/>
    <property type="match status" value="1"/>
</dbReference>
<reference evidence="2 3" key="1">
    <citation type="submission" date="2018-02" db="EMBL/GenBank/DDBJ databases">
        <title>The genomes of Aspergillus section Nigri reveals drivers in fungal speciation.</title>
        <authorList>
            <consortium name="DOE Joint Genome Institute"/>
            <person name="Vesth T.C."/>
            <person name="Nybo J."/>
            <person name="Theobald S."/>
            <person name="Brandl J."/>
            <person name="Frisvad J.C."/>
            <person name="Nielsen K.F."/>
            <person name="Lyhne E.K."/>
            <person name="Kogle M.E."/>
            <person name="Kuo A."/>
            <person name="Riley R."/>
            <person name="Clum A."/>
            <person name="Nolan M."/>
            <person name="Lipzen A."/>
            <person name="Salamov A."/>
            <person name="Henrissat B."/>
            <person name="Wiebenga A."/>
            <person name="De vries R.P."/>
            <person name="Grigoriev I.V."/>
            <person name="Mortensen U.H."/>
            <person name="Andersen M.R."/>
            <person name="Baker S.E."/>
        </authorList>
    </citation>
    <scope>NUCLEOTIDE SEQUENCE [LARGE SCALE GENOMIC DNA]</scope>
    <source>
        <strain evidence="2 3">CBS 121057</strain>
    </source>
</reference>
<feature type="compositionally biased region" description="Low complexity" evidence="1">
    <location>
        <begin position="73"/>
        <end position="91"/>
    </location>
</feature>
<dbReference type="VEuPathDB" id="FungiDB:BO78DRAFT_430460"/>
<evidence type="ECO:0000313" key="2">
    <source>
        <dbReference type="EMBL" id="PYI05534.1"/>
    </source>
</evidence>
<feature type="region of interest" description="Disordered" evidence="1">
    <location>
        <begin position="17"/>
        <end position="45"/>
    </location>
</feature>
<evidence type="ECO:0000256" key="1">
    <source>
        <dbReference type="SAM" id="MobiDB-lite"/>
    </source>
</evidence>
<dbReference type="AlphaFoldDB" id="A0A319EP44"/>
<dbReference type="Proteomes" id="UP000248423">
    <property type="component" value="Unassembled WGS sequence"/>
</dbReference>
<evidence type="ECO:0000313" key="3">
    <source>
        <dbReference type="Proteomes" id="UP000248423"/>
    </source>
</evidence>
<dbReference type="EMBL" id="KZ826357">
    <property type="protein sequence ID" value="PYI05534.1"/>
    <property type="molecule type" value="Genomic_DNA"/>
</dbReference>
<gene>
    <name evidence="2" type="ORF">BO78DRAFT_430460</name>
</gene>
<protein>
    <submittedName>
        <fullName evidence="2">Uncharacterized protein</fullName>
    </submittedName>
</protein>